<dbReference type="GO" id="GO:0022857">
    <property type="term" value="F:transmembrane transporter activity"/>
    <property type="evidence" value="ECO:0007669"/>
    <property type="project" value="InterPro"/>
</dbReference>
<dbReference type="RefSeq" id="WP_349245261.1">
    <property type="nucleotide sequence ID" value="NZ_JASCXX010000014.1"/>
</dbReference>
<evidence type="ECO:0000256" key="12">
    <source>
        <dbReference type="ARBA" id="ARBA00033708"/>
    </source>
</evidence>
<evidence type="ECO:0000256" key="7">
    <source>
        <dbReference type="ARBA" id="ARBA00022989"/>
    </source>
</evidence>
<keyword evidence="11" id="KW-0739">Sodium transport</keyword>
<protein>
    <submittedName>
        <fullName evidence="15">Sodium:solute symporter family protein</fullName>
    </submittedName>
</protein>
<feature type="transmembrane region" description="Helical" evidence="14">
    <location>
        <begin position="474"/>
        <end position="495"/>
    </location>
</feature>
<keyword evidence="16" id="KW-1185">Reference proteome</keyword>
<comment type="catalytic activity">
    <reaction evidence="12">
        <text>L-proline(in) + Na(+)(in) = L-proline(out) + Na(+)(out)</text>
        <dbReference type="Rhea" id="RHEA:28967"/>
        <dbReference type="ChEBI" id="CHEBI:29101"/>
        <dbReference type="ChEBI" id="CHEBI:60039"/>
    </reaction>
</comment>
<feature type="transmembrane region" description="Helical" evidence="14">
    <location>
        <begin position="111"/>
        <end position="132"/>
    </location>
</feature>
<feature type="transmembrane region" description="Helical" evidence="14">
    <location>
        <begin position="6"/>
        <end position="25"/>
    </location>
</feature>
<sequence>MIYLIAILIYLFALTGIGVHMSRRVKTQADFAVAGRTLSPWVMVCTMLAVWIGTGSIVGNAGQAFRDGMAALILPSGTFIGMILLSMIAHKARSIEVSSVPEIIGSRYGRTARLLAVVALIIAYMVIVSYQFNAGGMVLEVITGKKDPIALQTADELTPSQVRKGYLVFEPQTDWTGTTTVGFQVKADDGWSPQTETFTIDVVAGRDSIEAQRQLAEEAAGNHIAVKMNSMAKIVIEGHDDDSPARLYRVASLPDSGRLILSEPKLTARDATIIAAIFIITYTMLAGLLSLAFTDIVTGTIITVSLLIAFPVLLLKAGGFGGMAEAFAAMGDRPDHMRFWGVYSPITIINYCLPVFLLILGDANQYQRIFASKNAKGARTAVLIMIFLALAIELLIISSAWISSSLIPDPENGRYVLIYAAKHFMPLPLGILFLVTVVGIIISTADSFLLVPATTFIKDVYLVHINPKASEKHVVLLSRLLVLAFGIIAYLVSLAFAESTTVFRKALYAFTIYGAAITPCLVAALFWNRSTKYGAVASILVGTVTALAWEELRFIKAALPAWAADLDAVLPAITLSVVALVGVSLLTERTNPTGTE</sequence>
<dbReference type="PANTHER" id="PTHR48086">
    <property type="entry name" value="SODIUM/PROLINE SYMPORTER-RELATED"/>
    <property type="match status" value="1"/>
</dbReference>
<dbReference type="InterPro" id="IPR038377">
    <property type="entry name" value="Na/Glc_symporter_sf"/>
</dbReference>
<feature type="transmembrane region" description="Helical" evidence="14">
    <location>
        <begin position="300"/>
        <end position="320"/>
    </location>
</feature>
<evidence type="ECO:0000256" key="6">
    <source>
        <dbReference type="ARBA" id="ARBA00022847"/>
    </source>
</evidence>
<evidence type="ECO:0000313" key="15">
    <source>
        <dbReference type="EMBL" id="MDI6449851.1"/>
    </source>
</evidence>
<name>A0AAW6U2L7_9BACT</name>
<evidence type="ECO:0000256" key="3">
    <source>
        <dbReference type="ARBA" id="ARBA00022448"/>
    </source>
</evidence>
<proteinExistence type="inferred from homology"/>
<evidence type="ECO:0000256" key="5">
    <source>
        <dbReference type="ARBA" id="ARBA00022692"/>
    </source>
</evidence>
<organism evidence="15 16">
    <name type="scientific">Anaerobaca lacustris</name>
    <dbReference type="NCBI Taxonomy" id="3044600"/>
    <lineage>
        <taxon>Bacteria</taxon>
        <taxon>Pseudomonadati</taxon>
        <taxon>Planctomycetota</taxon>
        <taxon>Phycisphaerae</taxon>
        <taxon>Sedimentisphaerales</taxon>
        <taxon>Anaerobacaceae</taxon>
        <taxon>Anaerobaca</taxon>
    </lineage>
</organism>
<evidence type="ECO:0000256" key="11">
    <source>
        <dbReference type="ARBA" id="ARBA00023201"/>
    </source>
</evidence>
<dbReference type="CDD" id="cd10322">
    <property type="entry name" value="SLC5sbd"/>
    <property type="match status" value="1"/>
</dbReference>
<feature type="transmembrane region" description="Helical" evidence="14">
    <location>
        <begin position="427"/>
        <end position="453"/>
    </location>
</feature>
<dbReference type="PROSITE" id="PS00457">
    <property type="entry name" value="NA_SOLUT_SYMP_2"/>
    <property type="match status" value="1"/>
</dbReference>
<dbReference type="GO" id="GO:0046942">
    <property type="term" value="P:carboxylic acid transport"/>
    <property type="evidence" value="ECO:0007669"/>
    <property type="project" value="UniProtKB-ARBA"/>
</dbReference>
<keyword evidence="9" id="KW-0406">Ion transport</keyword>
<gene>
    <name evidence="15" type="ORF">QJ522_12405</name>
</gene>
<keyword evidence="4" id="KW-1003">Cell membrane</keyword>
<dbReference type="AlphaFoldDB" id="A0AAW6U2L7"/>
<dbReference type="InterPro" id="IPR001734">
    <property type="entry name" value="Na/solute_symporter"/>
</dbReference>
<feature type="transmembrane region" description="Helical" evidence="14">
    <location>
        <begin position="340"/>
        <end position="360"/>
    </location>
</feature>
<comment type="subcellular location">
    <subcellularLocation>
        <location evidence="1">Cell membrane</location>
        <topology evidence="1">Multi-pass membrane protein</topology>
    </subcellularLocation>
</comment>
<evidence type="ECO:0000256" key="10">
    <source>
        <dbReference type="ARBA" id="ARBA00023136"/>
    </source>
</evidence>
<keyword evidence="8" id="KW-0915">Sodium</keyword>
<keyword evidence="3" id="KW-0813">Transport</keyword>
<reference evidence="15" key="1">
    <citation type="submission" date="2023-05" db="EMBL/GenBank/DDBJ databases">
        <title>Anaerotaeda fermentans gen. nov., sp. nov., a novel anaerobic planctomycete of the new family within the order Sedimentisphaerales isolated from Taman Peninsula, Russia.</title>
        <authorList>
            <person name="Khomyakova M.A."/>
            <person name="Merkel A.Y."/>
            <person name="Slobodkin A.I."/>
        </authorList>
    </citation>
    <scope>NUCLEOTIDE SEQUENCE</scope>
    <source>
        <strain evidence="15">M17dextr</strain>
    </source>
</reference>
<evidence type="ECO:0000256" key="13">
    <source>
        <dbReference type="RuleBase" id="RU362091"/>
    </source>
</evidence>
<dbReference type="GO" id="GO:0005886">
    <property type="term" value="C:plasma membrane"/>
    <property type="evidence" value="ECO:0007669"/>
    <property type="project" value="TreeGrafter"/>
</dbReference>
<dbReference type="PANTHER" id="PTHR48086:SF3">
    <property type="entry name" value="SODIUM_PROLINE SYMPORTER"/>
    <property type="match status" value="1"/>
</dbReference>
<evidence type="ECO:0000256" key="14">
    <source>
        <dbReference type="SAM" id="Phobius"/>
    </source>
</evidence>
<dbReference type="Gene3D" id="1.20.1730.10">
    <property type="entry name" value="Sodium/glucose cotransporter"/>
    <property type="match status" value="1"/>
</dbReference>
<evidence type="ECO:0000256" key="8">
    <source>
        <dbReference type="ARBA" id="ARBA00023053"/>
    </source>
</evidence>
<dbReference type="PROSITE" id="PS50283">
    <property type="entry name" value="NA_SOLUT_SYMP_3"/>
    <property type="match status" value="1"/>
</dbReference>
<dbReference type="InterPro" id="IPR018212">
    <property type="entry name" value="Na/solute_symporter_CS"/>
</dbReference>
<dbReference type="Proteomes" id="UP001431776">
    <property type="component" value="Unassembled WGS sequence"/>
</dbReference>
<keyword evidence="10 14" id="KW-0472">Membrane</keyword>
<evidence type="ECO:0000256" key="4">
    <source>
        <dbReference type="ARBA" id="ARBA00022475"/>
    </source>
</evidence>
<dbReference type="Pfam" id="PF00474">
    <property type="entry name" value="SSF"/>
    <property type="match status" value="2"/>
</dbReference>
<keyword evidence="5 14" id="KW-0812">Transmembrane</keyword>
<comment type="caution">
    <text evidence="15">The sequence shown here is derived from an EMBL/GenBank/DDBJ whole genome shotgun (WGS) entry which is preliminary data.</text>
</comment>
<feature type="transmembrane region" description="Helical" evidence="14">
    <location>
        <begin position="507"/>
        <end position="526"/>
    </location>
</feature>
<evidence type="ECO:0000313" key="16">
    <source>
        <dbReference type="Proteomes" id="UP001431776"/>
    </source>
</evidence>
<feature type="transmembrane region" description="Helical" evidence="14">
    <location>
        <begin position="533"/>
        <end position="549"/>
    </location>
</feature>
<accession>A0AAW6U2L7</accession>
<evidence type="ECO:0000256" key="1">
    <source>
        <dbReference type="ARBA" id="ARBA00004651"/>
    </source>
</evidence>
<dbReference type="InterPro" id="IPR050277">
    <property type="entry name" value="Sodium:Solute_Symporter"/>
</dbReference>
<feature type="transmembrane region" description="Helical" evidence="14">
    <location>
        <begin position="569"/>
        <end position="587"/>
    </location>
</feature>
<feature type="transmembrane region" description="Helical" evidence="14">
    <location>
        <begin position="271"/>
        <end position="293"/>
    </location>
</feature>
<evidence type="ECO:0000256" key="2">
    <source>
        <dbReference type="ARBA" id="ARBA00006434"/>
    </source>
</evidence>
<feature type="transmembrane region" description="Helical" evidence="14">
    <location>
        <begin position="381"/>
        <end position="407"/>
    </location>
</feature>
<keyword evidence="7 14" id="KW-1133">Transmembrane helix</keyword>
<keyword evidence="6" id="KW-0769">Symport</keyword>
<dbReference type="EMBL" id="JASCXX010000014">
    <property type="protein sequence ID" value="MDI6449851.1"/>
    <property type="molecule type" value="Genomic_DNA"/>
</dbReference>
<evidence type="ECO:0000256" key="9">
    <source>
        <dbReference type="ARBA" id="ARBA00023065"/>
    </source>
</evidence>
<comment type="similarity">
    <text evidence="2 13">Belongs to the sodium:solute symporter (SSF) (TC 2.A.21) family.</text>
</comment>
<feature type="transmembrane region" description="Helical" evidence="14">
    <location>
        <begin position="70"/>
        <end position="90"/>
    </location>
</feature>
<feature type="transmembrane region" description="Helical" evidence="14">
    <location>
        <begin position="37"/>
        <end position="58"/>
    </location>
</feature>